<reference evidence="1 2" key="1">
    <citation type="submission" date="2015-06" db="EMBL/GenBank/DDBJ databases">
        <title>Genome sequence of the organohalide-respiring Dehalogenimonas alkenigignens type strain (IP3-3T).</title>
        <authorList>
            <person name="Key T.A."/>
            <person name="Richmond D.P."/>
            <person name="Bowman K.S."/>
            <person name="Cho Y.-J."/>
            <person name="Chun J."/>
            <person name="da Costa M.S."/>
            <person name="Rainey F.A."/>
            <person name="Moe W.M."/>
        </authorList>
    </citation>
    <scope>NUCLEOTIDE SEQUENCE [LARGE SCALE GENOMIC DNA]</scope>
    <source>
        <strain evidence="1 2">IP3-3</strain>
    </source>
</reference>
<evidence type="ECO:0000313" key="1">
    <source>
        <dbReference type="EMBL" id="KTB48972.1"/>
    </source>
</evidence>
<accession>A0A0W0GK82</accession>
<evidence type="ECO:0000313" key="2">
    <source>
        <dbReference type="Proteomes" id="UP000053947"/>
    </source>
</evidence>
<sequence length="84" mass="9207">MVEEFIDQAAEPLEQARLVAIAARGIADIPQYVDERLAHLTSSIGRIDNIKGAIKTVRESLPTGAVVEERKRIESGDQLVLVPQ</sequence>
<comment type="caution">
    <text evidence="1">The sequence shown here is derived from an EMBL/GenBank/DDBJ whole genome shotgun (WGS) entry which is preliminary data.</text>
</comment>
<dbReference type="AlphaFoldDB" id="A0A0W0GK82"/>
<dbReference type="STRING" id="1217799.DEALK_18190"/>
<organism evidence="1 2">
    <name type="scientific">Dehalogenimonas alkenigignens</name>
    <dbReference type="NCBI Taxonomy" id="1217799"/>
    <lineage>
        <taxon>Bacteria</taxon>
        <taxon>Bacillati</taxon>
        <taxon>Chloroflexota</taxon>
        <taxon>Dehalococcoidia</taxon>
        <taxon>Dehalococcoidales</taxon>
        <taxon>Dehalococcoidaceae</taxon>
        <taxon>Dehalogenimonas</taxon>
    </lineage>
</organism>
<proteinExistence type="predicted"/>
<keyword evidence="2" id="KW-1185">Reference proteome</keyword>
<protein>
    <submittedName>
        <fullName evidence="1">Uncharacterized protein</fullName>
    </submittedName>
</protein>
<dbReference type="EMBL" id="LFDV01000002">
    <property type="protein sequence ID" value="KTB48972.1"/>
    <property type="molecule type" value="Genomic_DNA"/>
</dbReference>
<dbReference type="Proteomes" id="UP000053947">
    <property type="component" value="Unassembled WGS sequence"/>
</dbReference>
<name>A0A0W0GK82_9CHLR</name>
<gene>
    <name evidence="1" type="ORF">DEALK_18190</name>
</gene>